<protein>
    <submittedName>
        <fullName evidence="1">Uncharacterized protein</fullName>
    </submittedName>
</protein>
<name>A0AAN8TBU0_SOLBU</name>
<reference evidence="1 2" key="1">
    <citation type="submission" date="2024-02" db="EMBL/GenBank/DDBJ databases">
        <title>de novo genome assembly of Solanum bulbocastanum strain 11H21.</title>
        <authorList>
            <person name="Hosaka A.J."/>
        </authorList>
    </citation>
    <scope>NUCLEOTIDE SEQUENCE [LARGE SCALE GENOMIC DNA]</scope>
    <source>
        <tissue evidence="1">Young leaves</tissue>
    </source>
</reference>
<comment type="caution">
    <text evidence="1">The sequence shown here is derived from an EMBL/GenBank/DDBJ whole genome shotgun (WGS) entry which is preliminary data.</text>
</comment>
<proteinExistence type="predicted"/>
<evidence type="ECO:0000313" key="2">
    <source>
        <dbReference type="Proteomes" id="UP001371456"/>
    </source>
</evidence>
<organism evidence="1 2">
    <name type="scientific">Solanum bulbocastanum</name>
    <name type="common">Wild potato</name>
    <dbReference type="NCBI Taxonomy" id="147425"/>
    <lineage>
        <taxon>Eukaryota</taxon>
        <taxon>Viridiplantae</taxon>
        <taxon>Streptophyta</taxon>
        <taxon>Embryophyta</taxon>
        <taxon>Tracheophyta</taxon>
        <taxon>Spermatophyta</taxon>
        <taxon>Magnoliopsida</taxon>
        <taxon>eudicotyledons</taxon>
        <taxon>Gunneridae</taxon>
        <taxon>Pentapetalae</taxon>
        <taxon>asterids</taxon>
        <taxon>lamiids</taxon>
        <taxon>Solanales</taxon>
        <taxon>Solanaceae</taxon>
        <taxon>Solanoideae</taxon>
        <taxon>Solaneae</taxon>
        <taxon>Solanum</taxon>
    </lineage>
</organism>
<gene>
    <name evidence="1" type="ORF">RDI58_017729</name>
</gene>
<dbReference type="EMBL" id="JBANQN010000007">
    <property type="protein sequence ID" value="KAK6784275.1"/>
    <property type="molecule type" value="Genomic_DNA"/>
</dbReference>
<keyword evidence="2" id="KW-1185">Reference proteome</keyword>
<sequence length="104" mass="11231">MINVLVQATSVNRTLVPAGEIQQQQQMDVFGVFNNHQGVVSANLVDRSGVKIRNSDIITKAFVVASQVDSGQQLNSNDVGNESATSVRFGITDMLDNISLIQNL</sequence>
<dbReference type="AlphaFoldDB" id="A0AAN8TBU0"/>
<evidence type="ECO:0000313" key="1">
    <source>
        <dbReference type="EMBL" id="KAK6784275.1"/>
    </source>
</evidence>
<dbReference type="Proteomes" id="UP001371456">
    <property type="component" value="Unassembled WGS sequence"/>
</dbReference>
<accession>A0AAN8TBU0</accession>